<evidence type="ECO:0000313" key="10">
    <source>
        <dbReference type="EMBL" id="MFD1017610.1"/>
    </source>
</evidence>
<comment type="subcellular location">
    <subcellularLocation>
        <location evidence="1">Membrane</location>
        <topology evidence="1">Lipid-anchor</topology>
    </subcellularLocation>
</comment>
<name>A0ABW3KVD0_9BACI</name>
<dbReference type="InterPro" id="IPR008844">
    <property type="entry name" value="Spore_GerAC-like"/>
</dbReference>
<dbReference type="PANTHER" id="PTHR35789">
    <property type="entry name" value="SPORE GERMINATION PROTEIN B3"/>
    <property type="match status" value="1"/>
</dbReference>
<dbReference type="EMBL" id="JBHTKL010000001">
    <property type="protein sequence ID" value="MFD1017610.1"/>
    <property type="molecule type" value="Genomic_DNA"/>
</dbReference>
<keyword evidence="7" id="KW-0449">Lipoprotein</keyword>
<reference evidence="11" key="1">
    <citation type="journal article" date="2019" name="Int. J. Syst. Evol. Microbiol.">
        <title>The Global Catalogue of Microorganisms (GCM) 10K type strain sequencing project: providing services to taxonomists for standard genome sequencing and annotation.</title>
        <authorList>
            <consortium name="The Broad Institute Genomics Platform"/>
            <consortium name="The Broad Institute Genome Sequencing Center for Infectious Disease"/>
            <person name="Wu L."/>
            <person name="Ma J."/>
        </authorList>
    </citation>
    <scope>NUCLEOTIDE SEQUENCE [LARGE SCALE GENOMIC DNA]</scope>
    <source>
        <strain evidence="11">CCUG 56607</strain>
    </source>
</reference>
<evidence type="ECO:0000256" key="6">
    <source>
        <dbReference type="ARBA" id="ARBA00023139"/>
    </source>
</evidence>
<evidence type="ECO:0000256" key="4">
    <source>
        <dbReference type="ARBA" id="ARBA00022729"/>
    </source>
</evidence>
<organism evidence="10 11">
    <name type="scientific">Thalassobacillus hwangdonensis</name>
    <dbReference type="NCBI Taxonomy" id="546108"/>
    <lineage>
        <taxon>Bacteria</taxon>
        <taxon>Bacillati</taxon>
        <taxon>Bacillota</taxon>
        <taxon>Bacilli</taxon>
        <taxon>Bacillales</taxon>
        <taxon>Bacillaceae</taxon>
        <taxon>Thalassobacillus</taxon>
    </lineage>
</organism>
<evidence type="ECO:0000256" key="7">
    <source>
        <dbReference type="ARBA" id="ARBA00023288"/>
    </source>
</evidence>
<dbReference type="Pfam" id="PF05504">
    <property type="entry name" value="Spore_GerAC"/>
    <property type="match status" value="1"/>
</dbReference>
<accession>A0ABW3KVD0</accession>
<evidence type="ECO:0000259" key="9">
    <source>
        <dbReference type="Pfam" id="PF25198"/>
    </source>
</evidence>
<dbReference type="NCBIfam" id="TIGR02887">
    <property type="entry name" value="spore_ger_x_C"/>
    <property type="match status" value="1"/>
</dbReference>
<feature type="domain" description="Spore germination protein N-terminal" evidence="9">
    <location>
        <begin position="20"/>
        <end position="188"/>
    </location>
</feature>
<comment type="similarity">
    <text evidence="2">Belongs to the GerABKC lipoprotein family.</text>
</comment>
<dbReference type="InterPro" id="IPR046953">
    <property type="entry name" value="Spore_GerAC-like_C"/>
</dbReference>
<evidence type="ECO:0000256" key="1">
    <source>
        <dbReference type="ARBA" id="ARBA00004635"/>
    </source>
</evidence>
<keyword evidence="11" id="KW-1185">Reference proteome</keyword>
<keyword evidence="6" id="KW-0564">Palmitate</keyword>
<dbReference type="PANTHER" id="PTHR35789:SF1">
    <property type="entry name" value="SPORE GERMINATION PROTEIN B3"/>
    <property type="match status" value="1"/>
</dbReference>
<gene>
    <name evidence="10" type="ORF">ACFQ2J_00250</name>
</gene>
<dbReference type="InterPro" id="IPR038501">
    <property type="entry name" value="Spore_GerAC_C_sf"/>
</dbReference>
<evidence type="ECO:0000259" key="8">
    <source>
        <dbReference type="Pfam" id="PF05504"/>
    </source>
</evidence>
<feature type="domain" description="Spore germination GerAC-like C-terminal" evidence="8">
    <location>
        <begin position="200"/>
        <end position="366"/>
    </location>
</feature>
<evidence type="ECO:0000256" key="5">
    <source>
        <dbReference type="ARBA" id="ARBA00023136"/>
    </source>
</evidence>
<dbReference type="InterPro" id="IPR057336">
    <property type="entry name" value="GerAC_N"/>
</dbReference>
<sequence>MKKMVSIGFISLVLLTGCWDQRQFKDVKIVQSTAFDAAGDKILDTVAVPAVRRAGEGAGEQTEQIVDAVGTTPRDARDKIDAKLSNFFDPAKIEVVLIGEDLAKKDIYPVLDIYYRNPRSNLTAQLAIVEGKAADALALETDRETLISKYLKGLLESAHVTSHTPGENIQLVCAEMFEEGEDFSLPLLAADHEKGIIQFKGLALFSERAFSGVKLSMEQSVLLMVMEDKLSKYGRVTKKISDKEKEEILNYVTIGIDKVDRKLKIDPVKKKVTIDVKLKAEVLEYPKNHLETEKEVKRLNKKLSELLTKDAEEVISLLKEANSDVFGIGRRTKAYHYKEWKKMDPKKVFKEMDVVPTFTVEITRHGIIN</sequence>
<evidence type="ECO:0000313" key="11">
    <source>
        <dbReference type="Proteomes" id="UP001596990"/>
    </source>
</evidence>
<keyword evidence="3" id="KW-0309">Germination</keyword>
<protein>
    <submittedName>
        <fullName evidence="10">Ger(X)C family spore germination protein</fullName>
    </submittedName>
</protein>
<comment type="caution">
    <text evidence="10">The sequence shown here is derived from an EMBL/GenBank/DDBJ whole genome shotgun (WGS) entry which is preliminary data.</text>
</comment>
<keyword evidence="5" id="KW-0472">Membrane</keyword>
<dbReference type="Pfam" id="PF25198">
    <property type="entry name" value="Spore_GerAC_N"/>
    <property type="match status" value="1"/>
</dbReference>
<proteinExistence type="inferred from homology"/>
<dbReference type="Gene3D" id="3.30.300.210">
    <property type="entry name" value="Nutrient germinant receptor protein C, domain 3"/>
    <property type="match status" value="1"/>
</dbReference>
<dbReference type="PROSITE" id="PS51257">
    <property type="entry name" value="PROKAR_LIPOPROTEIN"/>
    <property type="match status" value="1"/>
</dbReference>
<evidence type="ECO:0000256" key="2">
    <source>
        <dbReference type="ARBA" id="ARBA00007886"/>
    </source>
</evidence>
<keyword evidence="4" id="KW-0732">Signal</keyword>
<evidence type="ECO:0000256" key="3">
    <source>
        <dbReference type="ARBA" id="ARBA00022544"/>
    </source>
</evidence>
<dbReference type="Proteomes" id="UP001596990">
    <property type="component" value="Unassembled WGS sequence"/>
</dbReference>
<dbReference type="RefSeq" id="WP_386055472.1">
    <property type="nucleotide sequence ID" value="NZ_JBHTKL010000001.1"/>
</dbReference>